<accession>A0ABR4Q5A7</accession>
<reference evidence="3 5" key="1">
    <citation type="journal article" date="2022" name="Front. Cell. Infect. Microbiol.">
        <title>The Genomes of Two Strains of Taenia crassiceps the Animal Model for the Study of Human Cysticercosis.</title>
        <authorList>
            <person name="Bobes R.J."/>
            <person name="Estrada K."/>
            <person name="Rios-Valencia D.G."/>
            <person name="Calderon-Gallegos A."/>
            <person name="de la Torre P."/>
            <person name="Carrero J.C."/>
            <person name="Sanchez-Flores A."/>
            <person name="Laclette J.P."/>
        </authorList>
    </citation>
    <scope>NUCLEOTIDE SEQUENCE [LARGE SCALE GENOMIC DNA]</scope>
    <source>
        <strain evidence="3">WFUcys</strain>
    </source>
</reference>
<feature type="signal peptide" evidence="1">
    <location>
        <begin position="1"/>
        <end position="16"/>
    </location>
</feature>
<feature type="chain" id="PRO_5045031954" description="DUF5727 domain-containing protein" evidence="1">
    <location>
        <begin position="17"/>
        <end position="291"/>
    </location>
</feature>
<dbReference type="Proteomes" id="UP001651158">
    <property type="component" value="Unassembled WGS sequence"/>
</dbReference>
<dbReference type="InterPro" id="IPR043785">
    <property type="entry name" value="DUF5727"/>
</dbReference>
<protein>
    <recommendedName>
        <fullName evidence="2">DUF5727 domain-containing protein</fullName>
    </recommendedName>
</protein>
<dbReference type="EMBL" id="JAKROA010000011">
    <property type="protein sequence ID" value="KAL5104736.1"/>
    <property type="molecule type" value="Genomic_DNA"/>
</dbReference>
<keyword evidence="1" id="KW-0732">Signal</keyword>
<evidence type="ECO:0000259" key="2">
    <source>
        <dbReference type="Pfam" id="PF18997"/>
    </source>
</evidence>
<reference evidence="3" key="2">
    <citation type="submission" date="2024-12" db="EMBL/GenBank/DDBJ databases">
        <authorList>
            <person name="Estrada K."/>
            <person name="Bobes R.J."/>
            <person name="Sanchez-Flores A."/>
            <person name="Laclette J.P."/>
        </authorList>
    </citation>
    <scope>NUCLEOTIDE SEQUENCE</scope>
    <source>
        <strain evidence="3">WFUcys</strain>
        <tissue evidence="3">Peritoneal cavity of infected mice</tissue>
    </source>
</reference>
<gene>
    <name evidence="3" type="ORF">TcWFU_006274</name>
    <name evidence="4" type="ORF">TcWFU_007843</name>
</gene>
<organism evidence="3 5">
    <name type="scientific">Taenia crassiceps</name>
    <dbReference type="NCBI Taxonomy" id="6207"/>
    <lineage>
        <taxon>Eukaryota</taxon>
        <taxon>Metazoa</taxon>
        <taxon>Spiralia</taxon>
        <taxon>Lophotrochozoa</taxon>
        <taxon>Platyhelminthes</taxon>
        <taxon>Cestoda</taxon>
        <taxon>Eucestoda</taxon>
        <taxon>Cyclophyllidea</taxon>
        <taxon>Taeniidae</taxon>
        <taxon>Taenia</taxon>
    </lineage>
</organism>
<feature type="domain" description="DUF5727" evidence="2">
    <location>
        <begin position="59"/>
        <end position="246"/>
    </location>
</feature>
<proteinExistence type="predicted"/>
<evidence type="ECO:0000313" key="3">
    <source>
        <dbReference type="EMBL" id="KAL5104709.1"/>
    </source>
</evidence>
<name>A0ABR4Q5A7_9CEST</name>
<evidence type="ECO:0000313" key="4">
    <source>
        <dbReference type="EMBL" id="KAL5104736.1"/>
    </source>
</evidence>
<evidence type="ECO:0000313" key="5">
    <source>
        <dbReference type="Proteomes" id="UP001651158"/>
    </source>
</evidence>
<dbReference type="EMBL" id="JAKROA010000011">
    <property type="protein sequence ID" value="KAL5104709.1"/>
    <property type="molecule type" value="Genomic_DNA"/>
</dbReference>
<evidence type="ECO:0000256" key="1">
    <source>
        <dbReference type="SAM" id="SignalP"/>
    </source>
</evidence>
<dbReference type="Pfam" id="PF18997">
    <property type="entry name" value="DUF5727"/>
    <property type="match status" value="1"/>
</dbReference>
<comment type="caution">
    <text evidence="3">The sequence shown here is derived from an EMBL/GenBank/DDBJ whole genome shotgun (WGS) entry which is preliminary data.</text>
</comment>
<sequence>MLALATLLFFVASTSSGTTPKMWGSRVIGRPSGSTGIMSYEYKTKYVTYLTNQSVMGLMGIKGNKCMFGEKEVGKPCNKGPGYVNITLNNVTALKMMEIYEDTKTRLLPVSSTFFAPRCKFAPPAKGGVDVWASFPLSRFVKGIPWFTVDFAVQGADADTWASFSINGTNFCHWRGTVLWHKNASFCSDMVKDYRANMRVFHGVFRRKTDVSRETFVFAGTSTTLAVSIDYSQSGISPEVADCMQYGKVKDLSTLTAISPKERTKAKTTSGAALIHAFGGLVASLLMPAIL</sequence>
<keyword evidence="5" id="KW-1185">Reference proteome</keyword>